<evidence type="ECO:0000313" key="2">
    <source>
        <dbReference type="Proteomes" id="UP001057402"/>
    </source>
</evidence>
<accession>A0ACB9N2G2</accession>
<dbReference type="Proteomes" id="UP001057402">
    <property type="component" value="Chromosome 8"/>
</dbReference>
<dbReference type="EMBL" id="CM042887">
    <property type="protein sequence ID" value="KAI4329794.1"/>
    <property type="molecule type" value="Genomic_DNA"/>
</dbReference>
<gene>
    <name evidence="1" type="ORF">MLD38_028140</name>
</gene>
<protein>
    <submittedName>
        <fullName evidence="1">Uncharacterized protein</fullName>
    </submittedName>
</protein>
<evidence type="ECO:0000313" key="1">
    <source>
        <dbReference type="EMBL" id="KAI4329794.1"/>
    </source>
</evidence>
<organism evidence="1 2">
    <name type="scientific">Melastoma candidum</name>
    <dbReference type="NCBI Taxonomy" id="119954"/>
    <lineage>
        <taxon>Eukaryota</taxon>
        <taxon>Viridiplantae</taxon>
        <taxon>Streptophyta</taxon>
        <taxon>Embryophyta</taxon>
        <taxon>Tracheophyta</taxon>
        <taxon>Spermatophyta</taxon>
        <taxon>Magnoliopsida</taxon>
        <taxon>eudicotyledons</taxon>
        <taxon>Gunneridae</taxon>
        <taxon>Pentapetalae</taxon>
        <taxon>rosids</taxon>
        <taxon>malvids</taxon>
        <taxon>Myrtales</taxon>
        <taxon>Melastomataceae</taxon>
        <taxon>Melastomatoideae</taxon>
        <taxon>Melastomateae</taxon>
        <taxon>Melastoma</taxon>
    </lineage>
</organism>
<comment type="caution">
    <text evidence="1">The sequence shown here is derived from an EMBL/GenBank/DDBJ whole genome shotgun (WGS) entry which is preliminary data.</text>
</comment>
<reference evidence="2" key="1">
    <citation type="journal article" date="2023" name="Front. Plant Sci.">
        <title>Chromosomal-level genome assembly of Melastoma candidum provides insights into trichome evolution.</title>
        <authorList>
            <person name="Zhong Y."/>
            <person name="Wu W."/>
            <person name="Sun C."/>
            <person name="Zou P."/>
            <person name="Liu Y."/>
            <person name="Dai S."/>
            <person name="Zhou R."/>
        </authorList>
    </citation>
    <scope>NUCLEOTIDE SEQUENCE [LARGE SCALE GENOMIC DNA]</scope>
</reference>
<proteinExistence type="predicted"/>
<name>A0ACB9N2G2_9MYRT</name>
<keyword evidence="2" id="KW-1185">Reference proteome</keyword>
<sequence length="253" mass="27711">MEYRRMCPGLASKYVPKIISTALNQTIQHVSAASSSCSNIRKRRRGLGQLERQALADCIDLFDSTVSELAGAVHDLSIVHPEQRYRDLQTLLSGAMTNQYMCLDGFAFSKEKDVIRELFEGSVVNISHLVSNSLVMLRQGKVPVVDRPTRQEAPPSHHFSTPVNLTVAKDGTGDFNTVEEAITASPNNSSTRFVIYVNAGAYFENIEIVRKKTNLILLGDGIGQTLVKAARNVVDSSATFRSATFGESSGFPN</sequence>